<protein>
    <submittedName>
        <fullName evidence="2">Uncharacterized protein</fullName>
    </submittedName>
</protein>
<feature type="transmembrane region" description="Helical" evidence="1">
    <location>
        <begin position="52"/>
        <end position="69"/>
    </location>
</feature>
<dbReference type="PATRIC" id="fig|1637975.4.peg.2443"/>
<keyword evidence="1" id="KW-0472">Membrane</keyword>
<keyword evidence="1" id="KW-0812">Transmembrane</keyword>
<keyword evidence="1" id="KW-1133">Transmembrane helix</keyword>
<dbReference type="EMBL" id="LJIX01000006">
    <property type="protein sequence ID" value="KQL19392.1"/>
    <property type="molecule type" value="Genomic_DNA"/>
</dbReference>
<dbReference type="RefSeq" id="WP_053475922.1">
    <property type="nucleotide sequence ID" value="NZ_CP041305.1"/>
</dbReference>
<evidence type="ECO:0000256" key="1">
    <source>
        <dbReference type="SAM" id="Phobius"/>
    </source>
</evidence>
<evidence type="ECO:0000313" key="2">
    <source>
        <dbReference type="EMBL" id="KQL19392.1"/>
    </source>
</evidence>
<keyword evidence="3" id="KW-1185">Reference proteome</keyword>
<proteinExistence type="predicted"/>
<feature type="transmembrane region" description="Helical" evidence="1">
    <location>
        <begin position="81"/>
        <end position="102"/>
    </location>
</feature>
<dbReference type="Proteomes" id="UP000050996">
    <property type="component" value="Unassembled WGS sequence"/>
</dbReference>
<organism evidence="2 3">
    <name type="scientific">Cytobacillus solani</name>
    <dbReference type="NCBI Taxonomy" id="1637975"/>
    <lineage>
        <taxon>Bacteria</taxon>
        <taxon>Bacillati</taxon>
        <taxon>Bacillota</taxon>
        <taxon>Bacilli</taxon>
        <taxon>Bacillales</taxon>
        <taxon>Bacillaceae</taxon>
        <taxon>Cytobacillus</taxon>
    </lineage>
</organism>
<sequence>MLLALYLPVIIIYFIGSKNLPENTDATIRDVVDITLPWGEVVYEIVKVLFEPMIYVGFFIGAGVWLLAAKNPARKRIGMGMVFEAPLVWTFLQISPDIYYFFVPK</sequence>
<dbReference type="AlphaFoldDB" id="A0A0Q3QP63"/>
<reference evidence="2 3" key="1">
    <citation type="submission" date="2015-09" db="EMBL/GenBank/DDBJ databases">
        <title>Genome sequencing project for genomic taxonomy and phylogenomics of Bacillus-like bacteria.</title>
        <authorList>
            <person name="Liu B."/>
            <person name="Wang J."/>
            <person name="Zhu Y."/>
            <person name="Liu G."/>
            <person name="Chen Q."/>
            <person name="Chen Z."/>
            <person name="Lan J."/>
            <person name="Che J."/>
            <person name="Ge C."/>
            <person name="Shi H."/>
            <person name="Pan Z."/>
            <person name="Liu X."/>
        </authorList>
    </citation>
    <scope>NUCLEOTIDE SEQUENCE [LARGE SCALE GENOMIC DNA]</scope>
    <source>
        <strain evidence="2 3">FJAT-18043</strain>
    </source>
</reference>
<gene>
    <name evidence="2" type="ORF">AN957_13000</name>
</gene>
<comment type="caution">
    <text evidence="2">The sequence shown here is derived from an EMBL/GenBank/DDBJ whole genome shotgun (WGS) entry which is preliminary data.</text>
</comment>
<name>A0A0Q3QP63_9BACI</name>
<accession>A0A0Q3QP63</accession>
<evidence type="ECO:0000313" key="3">
    <source>
        <dbReference type="Proteomes" id="UP000050996"/>
    </source>
</evidence>